<evidence type="ECO:0000259" key="9">
    <source>
        <dbReference type="SMART" id="SM00977"/>
    </source>
</evidence>
<dbReference type="PANTHER" id="PTHR43033:SF1">
    <property type="entry name" value="TRNA(ILE)-LYSIDINE SYNTHASE-RELATED"/>
    <property type="match status" value="1"/>
</dbReference>
<keyword evidence="13" id="KW-1185">Reference proteome</keyword>
<dbReference type="Proteomes" id="UP000239237">
    <property type="component" value="Unassembled WGS sequence"/>
</dbReference>
<comment type="function">
    <text evidence="8">Ligates lysine onto the cytidine present at position 34 of the AUA codon-specific tRNA(Ile) that contains the anticodon CAU, in an ATP-dependent manner. Cytidine is converted to lysidine, thus changing the amino acid specificity of the tRNA from methionine to isoleucine.</text>
</comment>
<comment type="similarity">
    <text evidence="8">Belongs to the tRNA(Ile)-lysidine synthase family.</text>
</comment>
<dbReference type="GO" id="GO:0005737">
    <property type="term" value="C:cytoplasm"/>
    <property type="evidence" value="ECO:0007669"/>
    <property type="project" value="UniProtKB-SubCell"/>
</dbReference>
<dbReference type="GO" id="GO:0032267">
    <property type="term" value="F:tRNA(Ile)-lysidine synthase activity"/>
    <property type="evidence" value="ECO:0007669"/>
    <property type="project" value="UniProtKB-EC"/>
</dbReference>
<reference evidence="11 12" key="2">
    <citation type="submission" date="2018-02" db="EMBL/GenBank/DDBJ databases">
        <authorList>
            <person name="Cohen D.B."/>
            <person name="Kent A.D."/>
        </authorList>
    </citation>
    <scope>NUCLEOTIDE SEQUENCE [LARGE SCALE GENOMIC DNA]</scope>
    <source>
        <strain evidence="11 12">CECT 9216</strain>
    </source>
</reference>
<evidence type="ECO:0000313" key="13">
    <source>
        <dbReference type="Proteomes" id="UP000239237"/>
    </source>
</evidence>
<protein>
    <recommendedName>
        <fullName evidence="8">tRNA(Ile)-lysidine synthase</fullName>
        <ecNumber evidence="8">6.3.4.19</ecNumber>
    </recommendedName>
    <alternativeName>
        <fullName evidence="8">tRNA(Ile)-2-lysyl-cytidine synthase</fullName>
    </alternativeName>
    <alternativeName>
        <fullName evidence="8">tRNA(Ile)-lysidine synthetase</fullName>
    </alternativeName>
</protein>
<evidence type="ECO:0000256" key="6">
    <source>
        <dbReference type="ARBA" id="ARBA00022840"/>
    </source>
</evidence>
<comment type="domain">
    <text evidence="8">The N-terminal region contains the highly conserved SGGXDS motif, predicted to be a P-loop motif involved in ATP binding.</text>
</comment>
<organism evidence="11 12">
    <name type="scientific">Leuconostoc suionicum</name>
    <dbReference type="NCBI Taxonomy" id="1511761"/>
    <lineage>
        <taxon>Bacteria</taxon>
        <taxon>Bacillati</taxon>
        <taxon>Bacillota</taxon>
        <taxon>Bacilli</taxon>
        <taxon>Lactobacillales</taxon>
        <taxon>Lactobacillaceae</taxon>
        <taxon>Leuconostoc</taxon>
    </lineage>
</organism>
<reference evidence="10 13" key="1">
    <citation type="submission" date="2018-02" db="EMBL/GenBank/DDBJ databases">
        <authorList>
            <person name="Rodrigo-Torres L."/>
            <person name="Arahal R. D."/>
            <person name="Lucena T."/>
        </authorList>
    </citation>
    <scope>NUCLEOTIDE SEQUENCE [LARGE SCALE GENOMIC DNA]</scope>
    <source>
        <strain evidence="10 13">CECT 8486</strain>
    </source>
</reference>
<dbReference type="AlphaFoldDB" id="A0A2N9KAK4"/>
<evidence type="ECO:0000313" key="12">
    <source>
        <dbReference type="Proteomes" id="UP000237923"/>
    </source>
</evidence>
<dbReference type="SMART" id="SM00977">
    <property type="entry name" value="TilS_C"/>
    <property type="match status" value="1"/>
</dbReference>
<comment type="subcellular location">
    <subcellularLocation>
        <location evidence="1 8">Cytoplasm</location>
    </subcellularLocation>
</comment>
<dbReference type="HAMAP" id="MF_01161">
    <property type="entry name" value="tRNA_Ile_lys_synt"/>
    <property type="match status" value="1"/>
</dbReference>
<name>A0A2N9KAK4_9LACO</name>
<evidence type="ECO:0000256" key="4">
    <source>
        <dbReference type="ARBA" id="ARBA00022694"/>
    </source>
</evidence>
<keyword evidence="6 8" id="KW-0067">ATP-binding</keyword>
<dbReference type="InterPro" id="IPR012796">
    <property type="entry name" value="Lysidine-tRNA-synth_C"/>
</dbReference>
<proteinExistence type="inferred from homology"/>
<dbReference type="InterPro" id="IPR012094">
    <property type="entry name" value="tRNA_Ile_lys_synt"/>
</dbReference>
<keyword evidence="4 8" id="KW-0819">tRNA processing</keyword>
<dbReference type="SUPFAM" id="SSF52402">
    <property type="entry name" value="Adenine nucleotide alpha hydrolases-like"/>
    <property type="match status" value="1"/>
</dbReference>
<sequence>MPFSYMTEKILQTIQQYNWPETVIVAVSGGVDSVVLVHALSKTKANLVIAHVNYRLREESDDDAAFVRELATQTGAIFEEQVWQHIPDHAVEKAARQFRYDFFEDLAQKYHTSTIAVAHHADDQAETVLLKMIRGGQLQQMGGMQTKNHKVIRPFLSITKQELITYAQDNQLGWRQDKTNFDVNYTPRNLLRNDVLPKLTTINQRAVRHINDMAAQIVQQQQLIDNQAKIYAKNIQDWQKIPTLWQLPTLKYWLQENNLFNIKENQLQQMIQLLSNTHKPNGKIALADNFEFIKNYQKISIQKQQNMAQVLTPVMLKLNQWHSFAKTTFIWTDNVPMNGQSFIKFQLTRSLAYLSLRPAKASDKIALINGHKNLRRLAIDEKLTPQERTMMWVLATADDEVIAVHLRSNQWRVNADFAVKENTQPYWLVCQIEET</sequence>
<dbReference type="InterPro" id="IPR012795">
    <property type="entry name" value="tRNA_Ile_lys_synt_N"/>
</dbReference>
<dbReference type="EMBL" id="OKQR01000001">
    <property type="protein sequence ID" value="SPD92121.1"/>
    <property type="molecule type" value="Genomic_DNA"/>
</dbReference>
<dbReference type="GO" id="GO:0006400">
    <property type="term" value="P:tRNA modification"/>
    <property type="evidence" value="ECO:0007669"/>
    <property type="project" value="UniProtKB-UniRule"/>
</dbReference>
<dbReference type="GO" id="GO:0005524">
    <property type="term" value="F:ATP binding"/>
    <property type="evidence" value="ECO:0007669"/>
    <property type="project" value="UniProtKB-UniRule"/>
</dbReference>
<gene>
    <name evidence="8 11" type="primary">tilS</name>
    <name evidence="10" type="ORF">LES8486_01129</name>
    <name evidence="11" type="ORF">LES9216_01276</name>
</gene>
<keyword evidence="5 8" id="KW-0547">Nucleotide-binding</keyword>
<dbReference type="PANTHER" id="PTHR43033">
    <property type="entry name" value="TRNA(ILE)-LYSIDINE SYNTHASE-RELATED"/>
    <property type="match status" value="1"/>
</dbReference>
<dbReference type="Gene3D" id="3.40.50.620">
    <property type="entry name" value="HUPs"/>
    <property type="match status" value="1"/>
</dbReference>
<evidence type="ECO:0000256" key="3">
    <source>
        <dbReference type="ARBA" id="ARBA00022598"/>
    </source>
</evidence>
<evidence type="ECO:0000256" key="5">
    <source>
        <dbReference type="ARBA" id="ARBA00022741"/>
    </source>
</evidence>
<evidence type="ECO:0000256" key="1">
    <source>
        <dbReference type="ARBA" id="ARBA00004496"/>
    </source>
</evidence>
<dbReference type="InterPro" id="IPR011063">
    <property type="entry name" value="TilS/TtcA_N"/>
</dbReference>
<feature type="domain" description="Lysidine-tRNA(Ile) synthetase C-terminal" evidence="9">
    <location>
        <begin position="354"/>
        <end position="430"/>
    </location>
</feature>
<feature type="binding site" evidence="8">
    <location>
        <begin position="28"/>
        <end position="33"/>
    </location>
    <ligand>
        <name>ATP</name>
        <dbReference type="ChEBI" id="CHEBI:30616"/>
    </ligand>
</feature>
<dbReference type="NCBIfam" id="TIGR02432">
    <property type="entry name" value="lysidine_TilS_N"/>
    <property type="match status" value="1"/>
</dbReference>
<dbReference type="CDD" id="cd01992">
    <property type="entry name" value="TilS_N"/>
    <property type="match status" value="1"/>
</dbReference>
<evidence type="ECO:0000256" key="7">
    <source>
        <dbReference type="ARBA" id="ARBA00048539"/>
    </source>
</evidence>
<evidence type="ECO:0000313" key="10">
    <source>
        <dbReference type="EMBL" id="SPD92121.1"/>
    </source>
</evidence>
<dbReference type="EC" id="6.3.4.19" evidence="8"/>
<evidence type="ECO:0000256" key="8">
    <source>
        <dbReference type="HAMAP-Rule" id="MF_01161"/>
    </source>
</evidence>
<dbReference type="NCBIfam" id="TIGR02433">
    <property type="entry name" value="lysidine_TilS_C"/>
    <property type="match status" value="1"/>
</dbReference>
<comment type="catalytic activity">
    <reaction evidence="7 8">
        <text>cytidine(34) in tRNA(Ile2) + L-lysine + ATP = lysidine(34) in tRNA(Ile2) + AMP + diphosphate + H(+)</text>
        <dbReference type="Rhea" id="RHEA:43744"/>
        <dbReference type="Rhea" id="RHEA-COMP:10625"/>
        <dbReference type="Rhea" id="RHEA-COMP:10670"/>
        <dbReference type="ChEBI" id="CHEBI:15378"/>
        <dbReference type="ChEBI" id="CHEBI:30616"/>
        <dbReference type="ChEBI" id="CHEBI:32551"/>
        <dbReference type="ChEBI" id="CHEBI:33019"/>
        <dbReference type="ChEBI" id="CHEBI:82748"/>
        <dbReference type="ChEBI" id="CHEBI:83665"/>
        <dbReference type="ChEBI" id="CHEBI:456215"/>
        <dbReference type="EC" id="6.3.4.19"/>
    </reaction>
</comment>
<keyword evidence="2 8" id="KW-0963">Cytoplasm</keyword>
<keyword evidence="3 8" id="KW-0436">Ligase</keyword>
<dbReference type="EMBL" id="OKQU01000001">
    <property type="protein sequence ID" value="SPE07400.1"/>
    <property type="molecule type" value="Genomic_DNA"/>
</dbReference>
<dbReference type="InterPro" id="IPR014729">
    <property type="entry name" value="Rossmann-like_a/b/a_fold"/>
</dbReference>
<accession>A0A2N9KAK4</accession>
<evidence type="ECO:0000256" key="2">
    <source>
        <dbReference type="ARBA" id="ARBA00022490"/>
    </source>
</evidence>
<dbReference type="Pfam" id="PF01171">
    <property type="entry name" value="ATP_bind_3"/>
    <property type="match status" value="1"/>
</dbReference>
<dbReference type="Proteomes" id="UP000237923">
    <property type="component" value="Unassembled WGS sequence"/>
</dbReference>
<evidence type="ECO:0000313" key="11">
    <source>
        <dbReference type="EMBL" id="SPE07400.1"/>
    </source>
</evidence>